<dbReference type="GO" id="GO:0008131">
    <property type="term" value="F:primary methylamine oxidase activity"/>
    <property type="evidence" value="ECO:0007669"/>
    <property type="project" value="UniProtKB-ARBA"/>
</dbReference>
<sequence>MRRFLILLLALSFGYCLDLNNSSKFFKGTDRNKDSRAKFGFKLPKDVAVIGAGMAGLAAARKLTADRSNFNVQVYEARRERFGGRVWTDKLTNIKAKGPEVDLGGSAFIVANKNNPLVELAEDFELKSVNIGQLQFLIPWEKRVISGKELTTISMETSKIFEQALNESKTSKIEMSVREAIDLVLKSGKIATSDSPSGHLIRCASSYILEDYSTKHYHQSDLLGVDYDRVLVDGMGELTDRLLSGNFGESPLHLNLNKVARQIKIDKERGKVVVRFTDGSQIVSDTAVVAVPLSVISSGDLQFEPALPKSYQEAAKQTAIASENKVIVEFEHAFWPKEFGIFMRAVQKKEERGYLQTWVNINHIVDVPALSGLLVGTSAEDFEKLSDEEAEKAVLHVLSEMFGDALLSKGGKIVRLQRSAWVSDHWSKGAATYARVGSSPAMWDVFSEPLCPGVYFAGEHTSFINHGTLHGAYISGLRAANQIQENLCEQKRLQEQEEEEKQQKAAKSHAEGQEQTQSKDKTVGLKNEL</sequence>
<dbReference type="PANTHER" id="PTHR10742:SF410">
    <property type="entry name" value="LYSINE-SPECIFIC HISTONE DEMETHYLASE 2"/>
    <property type="match status" value="1"/>
</dbReference>
<name>A0AAV4C513_9GAST</name>
<dbReference type="SUPFAM" id="SSF51905">
    <property type="entry name" value="FAD/NAD(P)-binding domain"/>
    <property type="match status" value="1"/>
</dbReference>
<dbReference type="InterPro" id="IPR050281">
    <property type="entry name" value="Flavin_monoamine_oxidase"/>
</dbReference>
<feature type="compositionally biased region" description="Basic and acidic residues" evidence="5">
    <location>
        <begin position="508"/>
        <end position="529"/>
    </location>
</feature>
<protein>
    <recommendedName>
        <fullName evidence="4">Amine oxidase</fullName>
        <ecNumber evidence="4">1.4.3.-</ecNumber>
    </recommendedName>
</protein>
<dbReference type="SUPFAM" id="SSF54373">
    <property type="entry name" value="FAD-linked reductases, C-terminal domain"/>
    <property type="match status" value="1"/>
</dbReference>
<comment type="similarity">
    <text evidence="4">Belongs to the flavin monoamine oxidase family.</text>
</comment>
<evidence type="ECO:0000256" key="5">
    <source>
        <dbReference type="SAM" id="MobiDB-lite"/>
    </source>
</evidence>
<evidence type="ECO:0000256" key="2">
    <source>
        <dbReference type="ARBA" id="ARBA00023002"/>
    </source>
</evidence>
<dbReference type="Proteomes" id="UP000735302">
    <property type="component" value="Unassembled WGS sequence"/>
</dbReference>
<feature type="chain" id="PRO_5043450188" description="Amine oxidase" evidence="6">
    <location>
        <begin position="17"/>
        <end position="529"/>
    </location>
</feature>
<dbReference type="InterPro" id="IPR036188">
    <property type="entry name" value="FAD/NAD-bd_sf"/>
</dbReference>
<feature type="signal peptide" evidence="6">
    <location>
        <begin position="1"/>
        <end position="16"/>
    </location>
</feature>
<dbReference type="Gene3D" id="3.90.660.10">
    <property type="match status" value="1"/>
</dbReference>
<evidence type="ECO:0000313" key="9">
    <source>
        <dbReference type="Proteomes" id="UP000735302"/>
    </source>
</evidence>
<comment type="cofactor">
    <cofactor evidence="1 4">
        <name>FAD</name>
        <dbReference type="ChEBI" id="CHEBI:57692"/>
    </cofactor>
</comment>
<evidence type="ECO:0000256" key="4">
    <source>
        <dbReference type="RuleBase" id="RU362067"/>
    </source>
</evidence>
<keyword evidence="9" id="KW-1185">Reference proteome</keyword>
<dbReference type="PRINTS" id="PR00757">
    <property type="entry name" value="AMINEOXDASEF"/>
</dbReference>
<feature type="domain" description="Amine oxidase" evidence="7">
    <location>
        <begin position="54"/>
        <end position="483"/>
    </location>
</feature>
<feature type="binding site" evidence="3">
    <location>
        <position position="218"/>
    </location>
    <ligand>
        <name>substrate</name>
    </ligand>
</feature>
<dbReference type="EMBL" id="BLXT01005946">
    <property type="protein sequence ID" value="GFO27775.1"/>
    <property type="molecule type" value="Genomic_DNA"/>
</dbReference>
<proteinExistence type="inferred from homology"/>
<evidence type="ECO:0000313" key="8">
    <source>
        <dbReference type="EMBL" id="GFO27775.1"/>
    </source>
</evidence>
<feature type="region of interest" description="Disordered" evidence="5">
    <location>
        <begin position="493"/>
        <end position="529"/>
    </location>
</feature>
<dbReference type="Pfam" id="PF01593">
    <property type="entry name" value="Amino_oxidase"/>
    <property type="match status" value="1"/>
</dbReference>
<evidence type="ECO:0000256" key="3">
    <source>
        <dbReference type="PIRSR" id="PIRSR601613-1"/>
    </source>
</evidence>
<keyword evidence="4" id="KW-0274">FAD</keyword>
<evidence type="ECO:0000259" key="7">
    <source>
        <dbReference type="Pfam" id="PF01593"/>
    </source>
</evidence>
<comment type="caution">
    <text evidence="8">The sequence shown here is derived from an EMBL/GenBank/DDBJ whole genome shotgun (WGS) entry which is preliminary data.</text>
</comment>
<keyword evidence="2 4" id="KW-0560">Oxidoreductase</keyword>
<dbReference type="AlphaFoldDB" id="A0AAV4C513"/>
<reference evidence="8 9" key="1">
    <citation type="journal article" date="2021" name="Elife">
        <title>Chloroplast acquisition without the gene transfer in kleptoplastic sea slugs, Plakobranchus ocellatus.</title>
        <authorList>
            <person name="Maeda T."/>
            <person name="Takahashi S."/>
            <person name="Yoshida T."/>
            <person name="Shimamura S."/>
            <person name="Takaki Y."/>
            <person name="Nagai Y."/>
            <person name="Toyoda A."/>
            <person name="Suzuki Y."/>
            <person name="Arimoto A."/>
            <person name="Ishii H."/>
            <person name="Satoh N."/>
            <person name="Nishiyama T."/>
            <person name="Hasebe M."/>
            <person name="Maruyama T."/>
            <person name="Minagawa J."/>
            <person name="Obokata J."/>
            <person name="Shigenobu S."/>
        </authorList>
    </citation>
    <scope>NUCLEOTIDE SEQUENCE [LARGE SCALE GENOMIC DNA]</scope>
</reference>
<keyword evidence="6" id="KW-0732">Signal</keyword>
<evidence type="ECO:0000256" key="1">
    <source>
        <dbReference type="ARBA" id="ARBA00001974"/>
    </source>
</evidence>
<dbReference type="EC" id="1.4.3.-" evidence="4"/>
<organism evidence="8 9">
    <name type="scientific">Plakobranchus ocellatus</name>
    <dbReference type="NCBI Taxonomy" id="259542"/>
    <lineage>
        <taxon>Eukaryota</taxon>
        <taxon>Metazoa</taxon>
        <taxon>Spiralia</taxon>
        <taxon>Lophotrochozoa</taxon>
        <taxon>Mollusca</taxon>
        <taxon>Gastropoda</taxon>
        <taxon>Heterobranchia</taxon>
        <taxon>Euthyneura</taxon>
        <taxon>Panpulmonata</taxon>
        <taxon>Sacoglossa</taxon>
        <taxon>Placobranchoidea</taxon>
        <taxon>Plakobranchidae</taxon>
        <taxon>Plakobranchus</taxon>
    </lineage>
</organism>
<dbReference type="Gene3D" id="3.50.50.60">
    <property type="entry name" value="FAD/NAD(P)-binding domain"/>
    <property type="match status" value="1"/>
</dbReference>
<dbReference type="InterPro" id="IPR002937">
    <property type="entry name" value="Amino_oxidase"/>
</dbReference>
<accession>A0AAV4C513</accession>
<feature type="binding site" evidence="3">
    <location>
        <begin position="76"/>
        <end position="77"/>
    </location>
    <ligand>
        <name>FAD</name>
        <dbReference type="ChEBI" id="CHEBI:57692"/>
    </ligand>
</feature>
<dbReference type="PANTHER" id="PTHR10742">
    <property type="entry name" value="FLAVIN MONOAMINE OXIDASE"/>
    <property type="match status" value="1"/>
</dbReference>
<keyword evidence="4" id="KW-0285">Flavoprotein</keyword>
<dbReference type="InterPro" id="IPR001613">
    <property type="entry name" value="Flavin_amine_oxidase"/>
</dbReference>
<evidence type="ECO:0000256" key="6">
    <source>
        <dbReference type="SAM" id="SignalP"/>
    </source>
</evidence>
<gene>
    <name evidence="8" type="ORF">PoB_005428000</name>
</gene>